<dbReference type="AlphaFoldDB" id="A0A2I0K946"/>
<accession>A0A2I0K946</accession>
<dbReference type="EMBL" id="PGOL01000770">
    <property type="protein sequence ID" value="PKI65067.1"/>
    <property type="molecule type" value="Genomic_DNA"/>
</dbReference>
<protein>
    <submittedName>
        <fullName evidence="1">Uncharacterized protein</fullName>
    </submittedName>
</protein>
<comment type="caution">
    <text evidence="1">The sequence shown here is derived from an EMBL/GenBank/DDBJ whole genome shotgun (WGS) entry which is preliminary data.</text>
</comment>
<evidence type="ECO:0000313" key="2">
    <source>
        <dbReference type="Proteomes" id="UP000233551"/>
    </source>
</evidence>
<sequence length="107" mass="11604">MGVGGAGPKGLTALKESESVGEIVELHRFAEELHDEGRPPGSSDSFFFCSGEEYSELIFRVGVHTISHIVVGVKILYGLLQAEELLEGTRNVPQKFRAIGFISRGSQ</sequence>
<reference evidence="1 2" key="1">
    <citation type="submission" date="2017-11" db="EMBL/GenBank/DDBJ databases">
        <title>De-novo sequencing of pomegranate (Punica granatum L.) genome.</title>
        <authorList>
            <person name="Akparov Z."/>
            <person name="Amiraslanov A."/>
            <person name="Hajiyeva S."/>
            <person name="Abbasov M."/>
            <person name="Kaur K."/>
            <person name="Hamwieh A."/>
            <person name="Solovyev V."/>
            <person name="Salamov A."/>
            <person name="Braich B."/>
            <person name="Kosarev P."/>
            <person name="Mahmoud A."/>
            <person name="Hajiyev E."/>
            <person name="Babayeva S."/>
            <person name="Izzatullayeva V."/>
            <person name="Mammadov A."/>
            <person name="Mammadov A."/>
            <person name="Sharifova S."/>
            <person name="Ojaghi J."/>
            <person name="Eynullazada K."/>
            <person name="Bayramov B."/>
            <person name="Abdulazimova A."/>
            <person name="Shahmuradov I."/>
        </authorList>
    </citation>
    <scope>NUCLEOTIDE SEQUENCE [LARGE SCALE GENOMIC DNA]</scope>
    <source>
        <strain evidence="2">cv. AG2017</strain>
        <tissue evidence="1">Leaf</tissue>
    </source>
</reference>
<name>A0A2I0K946_PUNGR</name>
<keyword evidence="2" id="KW-1185">Reference proteome</keyword>
<gene>
    <name evidence="1" type="ORF">CRG98_014536</name>
</gene>
<dbReference type="Proteomes" id="UP000233551">
    <property type="component" value="Unassembled WGS sequence"/>
</dbReference>
<proteinExistence type="predicted"/>
<organism evidence="1 2">
    <name type="scientific">Punica granatum</name>
    <name type="common">Pomegranate</name>
    <dbReference type="NCBI Taxonomy" id="22663"/>
    <lineage>
        <taxon>Eukaryota</taxon>
        <taxon>Viridiplantae</taxon>
        <taxon>Streptophyta</taxon>
        <taxon>Embryophyta</taxon>
        <taxon>Tracheophyta</taxon>
        <taxon>Spermatophyta</taxon>
        <taxon>Magnoliopsida</taxon>
        <taxon>eudicotyledons</taxon>
        <taxon>Gunneridae</taxon>
        <taxon>Pentapetalae</taxon>
        <taxon>rosids</taxon>
        <taxon>malvids</taxon>
        <taxon>Myrtales</taxon>
        <taxon>Lythraceae</taxon>
        <taxon>Punica</taxon>
    </lineage>
</organism>
<evidence type="ECO:0000313" key="1">
    <source>
        <dbReference type="EMBL" id="PKI65067.1"/>
    </source>
</evidence>